<feature type="region of interest" description="Disordered" evidence="11">
    <location>
        <begin position="290"/>
        <end position="316"/>
    </location>
</feature>
<dbReference type="STRING" id="1314777.A0A165ALX1"/>
<dbReference type="InterPro" id="IPR000555">
    <property type="entry name" value="JAMM/MPN+_dom"/>
</dbReference>
<dbReference type="PANTHER" id="PTHR10410">
    <property type="entry name" value="EUKARYOTIC TRANSLATION INITIATION FACTOR 3 -RELATED"/>
    <property type="match status" value="1"/>
</dbReference>
<dbReference type="Pfam" id="PF18323">
    <property type="entry name" value="CSN5_C"/>
    <property type="match status" value="1"/>
</dbReference>
<keyword evidence="5" id="KW-0479">Metal-binding</keyword>
<dbReference type="CDD" id="cd08069">
    <property type="entry name" value="MPN_RPN11_CSN5"/>
    <property type="match status" value="1"/>
</dbReference>
<keyword evidence="9" id="KW-0482">Metalloprotease</keyword>
<comment type="subunit">
    <text evidence="2">Component of the COP9 signalosome (CSN) complex.</text>
</comment>
<keyword evidence="7" id="KW-0378">Hydrolase</keyword>
<dbReference type="InterPro" id="IPR037518">
    <property type="entry name" value="MPN"/>
</dbReference>
<keyword evidence="8" id="KW-0862">Zinc</keyword>
<dbReference type="Proteomes" id="UP000076722">
    <property type="component" value="Unassembled WGS sequence"/>
</dbReference>
<evidence type="ECO:0000256" key="3">
    <source>
        <dbReference type="ARBA" id="ARBA00014880"/>
    </source>
</evidence>
<accession>A0A165ALX1</accession>
<reference evidence="13 14" key="1">
    <citation type="journal article" date="2016" name="Mol. Biol. Evol.">
        <title>Comparative Genomics of Early-Diverging Mushroom-Forming Fungi Provides Insights into the Origins of Lignocellulose Decay Capabilities.</title>
        <authorList>
            <person name="Nagy L.G."/>
            <person name="Riley R."/>
            <person name="Tritt A."/>
            <person name="Adam C."/>
            <person name="Daum C."/>
            <person name="Floudas D."/>
            <person name="Sun H."/>
            <person name="Yadav J.S."/>
            <person name="Pangilinan J."/>
            <person name="Larsson K.H."/>
            <person name="Matsuura K."/>
            <person name="Barry K."/>
            <person name="Labutti K."/>
            <person name="Kuo R."/>
            <person name="Ohm R.A."/>
            <person name="Bhattacharya S.S."/>
            <person name="Shirouzu T."/>
            <person name="Yoshinaga Y."/>
            <person name="Martin F.M."/>
            <person name="Grigoriev I.V."/>
            <person name="Hibbett D.S."/>
        </authorList>
    </citation>
    <scope>NUCLEOTIDE SEQUENCE [LARGE SCALE GENOMIC DNA]</scope>
    <source>
        <strain evidence="13 14">HHB9708</strain>
    </source>
</reference>
<dbReference type="InterPro" id="IPR050242">
    <property type="entry name" value="JAMM_MPN+_peptidase_M67A"/>
</dbReference>
<dbReference type="GO" id="GO:0046872">
    <property type="term" value="F:metal ion binding"/>
    <property type="evidence" value="ECO:0007669"/>
    <property type="project" value="UniProtKB-KW"/>
</dbReference>
<keyword evidence="14" id="KW-1185">Reference proteome</keyword>
<dbReference type="InterPro" id="IPR040961">
    <property type="entry name" value="CSN5_C"/>
</dbReference>
<dbReference type="EMBL" id="KV419394">
    <property type="protein sequence ID" value="KZS99242.1"/>
    <property type="molecule type" value="Genomic_DNA"/>
</dbReference>
<dbReference type="GO" id="GO:0006508">
    <property type="term" value="P:proteolysis"/>
    <property type="evidence" value="ECO:0007669"/>
    <property type="project" value="UniProtKB-KW"/>
</dbReference>
<evidence type="ECO:0000256" key="6">
    <source>
        <dbReference type="ARBA" id="ARBA00022790"/>
    </source>
</evidence>
<keyword evidence="6" id="KW-0736">Signalosome</keyword>
<keyword evidence="4" id="KW-0645">Protease</keyword>
<protein>
    <recommendedName>
        <fullName evidence="3">COP9 signalosome complex subunit 5</fullName>
    </recommendedName>
</protein>
<dbReference type="GO" id="GO:0000338">
    <property type="term" value="P:protein deneddylation"/>
    <property type="evidence" value="ECO:0007669"/>
    <property type="project" value="UniProtKB-ARBA"/>
</dbReference>
<feature type="domain" description="MPN" evidence="12">
    <location>
        <begin position="51"/>
        <end position="188"/>
    </location>
</feature>
<dbReference type="GO" id="GO:0008180">
    <property type="term" value="C:COP9 signalosome"/>
    <property type="evidence" value="ECO:0007669"/>
    <property type="project" value="UniProtKB-KW"/>
</dbReference>
<evidence type="ECO:0000313" key="13">
    <source>
        <dbReference type="EMBL" id="KZS99242.1"/>
    </source>
</evidence>
<evidence type="ECO:0000256" key="7">
    <source>
        <dbReference type="ARBA" id="ARBA00022801"/>
    </source>
</evidence>
<evidence type="ECO:0000256" key="9">
    <source>
        <dbReference type="ARBA" id="ARBA00023049"/>
    </source>
</evidence>
<evidence type="ECO:0000256" key="10">
    <source>
        <dbReference type="ARBA" id="ARBA00058010"/>
    </source>
</evidence>
<evidence type="ECO:0000259" key="12">
    <source>
        <dbReference type="PROSITE" id="PS50249"/>
    </source>
</evidence>
<dbReference type="PROSITE" id="PS50249">
    <property type="entry name" value="MPN"/>
    <property type="match status" value="1"/>
</dbReference>
<evidence type="ECO:0000313" key="14">
    <source>
        <dbReference type="Proteomes" id="UP000076722"/>
    </source>
</evidence>
<dbReference type="Gene3D" id="3.40.140.10">
    <property type="entry name" value="Cytidine Deaminase, domain 2"/>
    <property type="match status" value="1"/>
</dbReference>
<organism evidence="13 14">
    <name type="scientific">Sistotremastrum niveocremeum HHB9708</name>
    <dbReference type="NCBI Taxonomy" id="1314777"/>
    <lineage>
        <taxon>Eukaryota</taxon>
        <taxon>Fungi</taxon>
        <taxon>Dikarya</taxon>
        <taxon>Basidiomycota</taxon>
        <taxon>Agaricomycotina</taxon>
        <taxon>Agaricomycetes</taxon>
        <taxon>Sistotremastrales</taxon>
        <taxon>Sistotremastraceae</taxon>
        <taxon>Sertulicium</taxon>
        <taxon>Sertulicium niveocremeum</taxon>
    </lineage>
</organism>
<comment type="similarity">
    <text evidence="1">Belongs to the peptidase M67A family. CSN5 subfamily.</text>
</comment>
<name>A0A165ALX1_9AGAM</name>
<gene>
    <name evidence="13" type="ORF">SISNIDRAFT_448104</name>
</gene>
<dbReference type="AlphaFoldDB" id="A0A165ALX1"/>
<sequence>MSTTALKSFSLLNDIQTISPQDEIFKYDQEKDAQINREAPWSKDPHYFTSCKISAVALIKMVIHARSGVPYEIMGLMRGKVVDRTIVIIDSFALPVQGTETRVNAGDQATEYMVQFLEGSRQAGMPENAVGWYHSHPGYGCWLSGIDVATESMNQKMQDPFVAVVVDPVRTISAGKVDIGAFRTYPDDYKPPNASASEYQYIPQDKIEEFGVHANAYYPLEVSVFKSSLDDHLLDLLWNKYWANTLSSSPLISNRAYAASQLADIHAKLQKTQSSLSTSRDQVTQKIRDSMKDIKESGPSAKGKEKESDPKRSEETALSKAILDSAKIASDAQHGLISQVLKDIIFGNKAVSAQSQVTEVLETTMADP</sequence>
<dbReference type="SUPFAM" id="SSF102712">
    <property type="entry name" value="JAB1/MPN domain"/>
    <property type="match status" value="1"/>
</dbReference>
<evidence type="ECO:0000256" key="8">
    <source>
        <dbReference type="ARBA" id="ARBA00022833"/>
    </source>
</evidence>
<evidence type="ECO:0000256" key="5">
    <source>
        <dbReference type="ARBA" id="ARBA00022723"/>
    </source>
</evidence>
<evidence type="ECO:0000256" key="4">
    <source>
        <dbReference type="ARBA" id="ARBA00022670"/>
    </source>
</evidence>
<evidence type="ECO:0000256" key="1">
    <source>
        <dbReference type="ARBA" id="ARBA00006008"/>
    </source>
</evidence>
<evidence type="ECO:0000256" key="11">
    <source>
        <dbReference type="SAM" id="MobiDB-lite"/>
    </source>
</evidence>
<dbReference type="FunFam" id="3.40.140.10:FF:000003">
    <property type="entry name" value="COP9 signalosome complex subunit 5"/>
    <property type="match status" value="1"/>
</dbReference>
<dbReference type="SMART" id="SM00232">
    <property type="entry name" value="JAB_MPN"/>
    <property type="match status" value="1"/>
</dbReference>
<evidence type="ECO:0000256" key="2">
    <source>
        <dbReference type="ARBA" id="ARBA00011098"/>
    </source>
</evidence>
<proteinExistence type="inferred from homology"/>
<dbReference type="OrthoDB" id="605656at2759"/>
<comment type="function">
    <text evidence="10">Catalytic Component of the COP9 signalosome (CSN) complex that acts as an regulator of the ubiquitin (Ubl) conjugation pathway by mediating the deneddylation of the cullin subunit of SCF-type E3 ubiquitin-protein ligase complexes.</text>
</comment>
<dbReference type="Pfam" id="PF01398">
    <property type="entry name" value="JAB"/>
    <property type="match status" value="1"/>
</dbReference>
<dbReference type="GO" id="GO:0008237">
    <property type="term" value="F:metallopeptidase activity"/>
    <property type="evidence" value="ECO:0007669"/>
    <property type="project" value="UniProtKB-KW"/>
</dbReference>